<name>A0A9D2BP74_9FIRM</name>
<dbReference type="PANTHER" id="PTHR37314">
    <property type="entry name" value="SLR0142 PROTEIN"/>
    <property type="match status" value="1"/>
</dbReference>
<dbReference type="Proteomes" id="UP000886724">
    <property type="component" value="Unassembled WGS sequence"/>
</dbReference>
<feature type="transmembrane region" description="Helical" evidence="1">
    <location>
        <begin position="54"/>
        <end position="75"/>
    </location>
</feature>
<keyword evidence="1" id="KW-1133">Transmembrane helix</keyword>
<comment type="caution">
    <text evidence="2">The sequence shown here is derived from an EMBL/GenBank/DDBJ whole genome shotgun (WGS) entry which is preliminary data.</text>
</comment>
<feature type="transmembrane region" description="Helical" evidence="1">
    <location>
        <begin position="12"/>
        <end position="34"/>
    </location>
</feature>
<protein>
    <submittedName>
        <fullName evidence="2">DUF1275 domain-containing protein</fullName>
    </submittedName>
</protein>
<gene>
    <name evidence="2" type="ORF">H9980_11115</name>
</gene>
<reference evidence="2" key="1">
    <citation type="journal article" date="2021" name="PeerJ">
        <title>Extensive microbial diversity within the chicken gut microbiome revealed by metagenomics and culture.</title>
        <authorList>
            <person name="Gilroy R."/>
            <person name="Ravi A."/>
            <person name="Getino M."/>
            <person name="Pursley I."/>
            <person name="Horton D.L."/>
            <person name="Alikhan N.F."/>
            <person name="Baker D."/>
            <person name="Gharbi K."/>
            <person name="Hall N."/>
            <person name="Watson M."/>
            <person name="Adriaenssens E.M."/>
            <person name="Foster-Nyarko E."/>
            <person name="Jarju S."/>
            <person name="Secka A."/>
            <person name="Antonio M."/>
            <person name="Oren A."/>
            <person name="Chaudhuri R.R."/>
            <person name="La Ragione R."/>
            <person name="Hildebrand F."/>
            <person name="Pallen M.J."/>
        </authorList>
    </citation>
    <scope>NUCLEOTIDE SEQUENCE</scope>
    <source>
        <strain evidence="2">ChiGjej1B1-14440</strain>
    </source>
</reference>
<sequence>MDKKDKFEVKTHFLMAICGGFLGGYAIFSRMAVFGSAQTANLIELVHSILGNDILEMCLRLGALLIYVGAIIIAVYLEKRSKINLKYLCIALELLAVLIVGMIPATVDPLLSLYPIFFVTAFQWCVFKGALGYVSSTIFSTNNVKQTVVSLMEYLLLDDLEEKQEKLKKAQFFGGTLLSFHIGVALSCFACRIYSIHGIWLAIIILLVNLSYIVYAYNSKEEYILKEYNV</sequence>
<accession>A0A9D2BP74</accession>
<dbReference type="AlphaFoldDB" id="A0A9D2BP74"/>
<dbReference type="PANTHER" id="PTHR37314:SF4">
    <property type="entry name" value="UPF0700 TRANSMEMBRANE PROTEIN YOAK"/>
    <property type="match status" value="1"/>
</dbReference>
<evidence type="ECO:0000256" key="1">
    <source>
        <dbReference type="SAM" id="Phobius"/>
    </source>
</evidence>
<feature type="transmembrane region" description="Helical" evidence="1">
    <location>
        <begin position="172"/>
        <end position="193"/>
    </location>
</feature>
<reference evidence="2" key="2">
    <citation type="submission" date="2021-04" db="EMBL/GenBank/DDBJ databases">
        <authorList>
            <person name="Gilroy R."/>
        </authorList>
    </citation>
    <scope>NUCLEOTIDE SEQUENCE</scope>
    <source>
        <strain evidence="2">ChiGjej1B1-14440</strain>
    </source>
</reference>
<organism evidence="2 3">
    <name type="scientific">Candidatus Erysipelatoclostridium merdavium</name>
    <dbReference type="NCBI Taxonomy" id="2838566"/>
    <lineage>
        <taxon>Bacteria</taxon>
        <taxon>Bacillati</taxon>
        <taxon>Bacillota</taxon>
        <taxon>Erysipelotrichia</taxon>
        <taxon>Erysipelotrichales</taxon>
        <taxon>Erysipelotrichales incertae sedis</taxon>
    </lineage>
</organism>
<dbReference type="InterPro" id="IPR010699">
    <property type="entry name" value="DUF1275"/>
</dbReference>
<dbReference type="Pfam" id="PF06912">
    <property type="entry name" value="DUF1275"/>
    <property type="match status" value="1"/>
</dbReference>
<evidence type="ECO:0000313" key="2">
    <source>
        <dbReference type="EMBL" id="HIX82499.1"/>
    </source>
</evidence>
<proteinExistence type="predicted"/>
<keyword evidence="1" id="KW-0812">Transmembrane</keyword>
<feature type="transmembrane region" description="Helical" evidence="1">
    <location>
        <begin position="113"/>
        <end position="134"/>
    </location>
</feature>
<dbReference type="EMBL" id="DXET01000248">
    <property type="protein sequence ID" value="HIX82499.1"/>
    <property type="molecule type" value="Genomic_DNA"/>
</dbReference>
<evidence type="ECO:0000313" key="3">
    <source>
        <dbReference type="Proteomes" id="UP000886724"/>
    </source>
</evidence>
<keyword evidence="1" id="KW-0472">Membrane</keyword>
<feature type="transmembrane region" description="Helical" evidence="1">
    <location>
        <begin position="199"/>
        <end position="217"/>
    </location>
</feature>
<feature type="transmembrane region" description="Helical" evidence="1">
    <location>
        <begin position="87"/>
        <end position="107"/>
    </location>
</feature>